<reference evidence="14 15" key="1">
    <citation type="submission" date="2021-01" db="EMBL/GenBank/DDBJ databases">
        <title>Genomic Encyclopedia of Type Strains, Phase IV (KMG-IV): sequencing the most valuable type-strain genomes for metagenomic binning, comparative biology and taxonomic classification.</title>
        <authorList>
            <person name="Goeker M."/>
        </authorList>
    </citation>
    <scope>NUCLEOTIDE SEQUENCE [LARGE SCALE GENOMIC DNA]</scope>
    <source>
        <strain evidence="14 15">DSM 25540</strain>
    </source>
</reference>
<evidence type="ECO:0000313" key="14">
    <source>
        <dbReference type="EMBL" id="MBM7633853.1"/>
    </source>
</evidence>
<dbReference type="EMBL" id="JAFBEC010000008">
    <property type="protein sequence ID" value="MBM7633853.1"/>
    <property type="molecule type" value="Genomic_DNA"/>
</dbReference>
<comment type="function">
    <text evidence="13">Endonuclease that resolves Holliday junction intermediates in genetic recombination. Cleaves mobile four-strand junctions by introducing symmetrical nicks in paired strands. Promotes annealing of linear ssDNA with homologous dsDNA. Required for DNA repair, homologous recombination and chromosome segregation.</text>
</comment>
<evidence type="ECO:0000256" key="12">
    <source>
        <dbReference type="ARBA" id="ARBA00029523"/>
    </source>
</evidence>
<keyword evidence="5 13" id="KW-0255">Endonuclease</keyword>
<evidence type="ECO:0000256" key="8">
    <source>
        <dbReference type="ARBA" id="ARBA00022842"/>
    </source>
</evidence>
<dbReference type="HAMAP" id="MF_00130">
    <property type="entry name" value="RecU"/>
    <property type="match status" value="1"/>
</dbReference>
<evidence type="ECO:0000313" key="15">
    <source>
        <dbReference type="Proteomes" id="UP000741863"/>
    </source>
</evidence>
<keyword evidence="9 13" id="KW-0233">DNA recombination</keyword>
<evidence type="ECO:0000256" key="3">
    <source>
        <dbReference type="ARBA" id="ARBA00022722"/>
    </source>
</evidence>
<evidence type="ECO:0000256" key="1">
    <source>
        <dbReference type="ARBA" id="ARBA00004496"/>
    </source>
</evidence>
<dbReference type="InterPro" id="IPR004612">
    <property type="entry name" value="Resolv_RecU"/>
</dbReference>
<feature type="binding site" evidence="13">
    <location>
        <position position="70"/>
    </location>
    <ligand>
        <name>Mg(2+)</name>
        <dbReference type="ChEBI" id="CHEBI:18420"/>
    </ligand>
</feature>
<evidence type="ECO:0000256" key="7">
    <source>
        <dbReference type="ARBA" id="ARBA00022801"/>
    </source>
</evidence>
<evidence type="ECO:0000256" key="13">
    <source>
        <dbReference type="HAMAP-Rule" id="MF_00130"/>
    </source>
</evidence>
<dbReference type="RefSeq" id="WP_239575550.1">
    <property type="nucleotide sequence ID" value="NZ_JAFBEC010000008.1"/>
</dbReference>
<gene>
    <name evidence="13" type="primary">recU</name>
    <name evidence="14" type="ORF">JOD17_002949</name>
</gene>
<accession>A0ABS2PGA2</accession>
<protein>
    <recommendedName>
        <fullName evidence="12 13">Holliday junction resolvase RecU</fullName>
        <ecNumber evidence="13">3.1.21.10</ecNumber>
    </recommendedName>
    <alternativeName>
        <fullName evidence="13">Recombination protein U homolog</fullName>
    </alternativeName>
</protein>
<evidence type="ECO:0000256" key="11">
    <source>
        <dbReference type="ARBA" id="ARBA00023447"/>
    </source>
</evidence>
<dbReference type="Gene3D" id="3.40.1350.10">
    <property type="match status" value="1"/>
</dbReference>
<dbReference type="InterPro" id="IPR011856">
    <property type="entry name" value="tRNA_endonuc-like_dom_sf"/>
</dbReference>
<feature type="binding site" evidence="13">
    <location>
        <position position="103"/>
    </location>
    <ligand>
        <name>Mg(2+)</name>
        <dbReference type="ChEBI" id="CHEBI:18420"/>
    </ligand>
</feature>
<keyword evidence="4 13" id="KW-0479">Metal-binding</keyword>
<organism evidence="14 15">
    <name type="scientific">Geomicrobium sediminis</name>
    <dbReference type="NCBI Taxonomy" id="1347788"/>
    <lineage>
        <taxon>Bacteria</taxon>
        <taxon>Bacillati</taxon>
        <taxon>Bacillota</taxon>
        <taxon>Bacilli</taxon>
        <taxon>Bacillales</taxon>
        <taxon>Geomicrobium</taxon>
    </lineage>
</organism>
<evidence type="ECO:0000256" key="5">
    <source>
        <dbReference type="ARBA" id="ARBA00022759"/>
    </source>
</evidence>
<keyword evidence="6 13" id="KW-0227">DNA damage</keyword>
<comment type="cofactor">
    <cofactor evidence="13">
        <name>Mg(2+)</name>
        <dbReference type="ChEBI" id="CHEBI:18420"/>
    </cofactor>
    <text evidence="13">Binds 1 Mg(2+) ion per subunit.</text>
</comment>
<evidence type="ECO:0000256" key="2">
    <source>
        <dbReference type="ARBA" id="ARBA00022490"/>
    </source>
</evidence>
<dbReference type="Proteomes" id="UP000741863">
    <property type="component" value="Unassembled WGS sequence"/>
</dbReference>
<keyword evidence="10 13" id="KW-0234">DNA repair</keyword>
<dbReference type="PIRSF" id="PIRSF037785">
    <property type="entry name" value="RecU"/>
    <property type="match status" value="1"/>
</dbReference>
<comment type="caution">
    <text evidence="14">The sequence shown here is derived from an EMBL/GenBank/DDBJ whole genome shotgun (WGS) entry which is preliminary data.</text>
</comment>
<sequence>MAQLRMAADEYRKKVGQGNRGMAFETAINHTNQMYAYQNIALINKRSTPVKVTRSKGTKVVSGYFENKSTVDYDGVYRGHSIVFEAKSLSGKSFPLNNVADHQYDYLDQAQKHGARSFLLIEFRDTREVFLLPYVTLKHYKSKADAGGRKSIPLEDFEIHAYGVEQGRGVRVDYLAAVERWMKG</sequence>
<dbReference type="CDD" id="cd22354">
    <property type="entry name" value="RecU-like"/>
    <property type="match status" value="1"/>
</dbReference>
<evidence type="ECO:0000256" key="6">
    <source>
        <dbReference type="ARBA" id="ARBA00022763"/>
    </source>
</evidence>
<keyword evidence="8 13" id="KW-0460">Magnesium</keyword>
<dbReference type="Pfam" id="PF03838">
    <property type="entry name" value="RecU"/>
    <property type="match status" value="1"/>
</dbReference>
<proteinExistence type="inferred from homology"/>
<feature type="site" description="Transition state stabilizer" evidence="13">
    <location>
        <position position="87"/>
    </location>
</feature>
<evidence type="ECO:0000256" key="4">
    <source>
        <dbReference type="ARBA" id="ARBA00022723"/>
    </source>
</evidence>
<feature type="binding site" evidence="13">
    <location>
        <position position="72"/>
    </location>
    <ligand>
        <name>Mg(2+)</name>
        <dbReference type="ChEBI" id="CHEBI:18420"/>
    </ligand>
</feature>
<keyword evidence="15" id="KW-1185">Reference proteome</keyword>
<keyword evidence="3 13" id="KW-0540">Nuclease</keyword>
<evidence type="ECO:0000256" key="9">
    <source>
        <dbReference type="ARBA" id="ARBA00023172"/>
    </source>
</evidence>
<dbReference type="InterPro" id="IPR011335">
    <property type="entry name" value="Restrct_endonuc-II-like"/>
</dbReference>
<name>A0ABS2PGA2_9BACL</name>
<keyword evidence="2 13" id="KW-0963">Cytoplasm</keyword>
<dbReference type="EC" id="3.1.21.10" evidence="13"/>
<evidence type="ECO:0000256" key="10">
    <source>
        <dbReference type="ARBA" id="ARBA00023204"/>
    </source>
</evidence>
<dbReference type="SUPFAM" id="SSF52980">
    <property type="entry name" value="Restriction endonuclease-like"/>
    <property type="match status" value="1"/>
</dbReference>
<comment type="similarity">
    <text evidence="11 13">Belongs to the RecU family.</text>
</comment>
<keyword evidence="7 13" id="KW-0378">Hydrolase</keyword>
<feature type="binding site" evidence="13">
    <location>
        <position position="85"/>
    </location>
    <ligand>
        <name>Mg(2+)</name>
        <dbReference type="ChEBI" id="CHEBI:18420"/>
    </ligand>
</feature>
<comment type="subcellular location">
    <subcellularLocation>
        <location evidence="1 13">Cytoplasm</location>
    </subcellularLocation>
</comment>
<comment type="catalytic activity">
    <reaction evidence="13">
        <text>Endonucleolytic cleavage at a junction such as a reciprocal single-stranded crossover between two homologous DNA duplexes (Holliday junction).</text>
        <dbReference type="EC" id="3.1.21.10"/>
    </reaction>
</comment>